<evidence type="ECO:0008006" key="7">
    <source>
        <dbReference type="Google" id="ProtNLM"/>
    </source>
</evidence>
<feature type="domain" description="NAD-dependent epimerase/dehydratase" evidence="3">
    <location>
        <begin position="184"/>
        <end position="399"/>
    </location>
</feature>
<feature type="transmembrane region" description="Helical" evidence="2">
    <location>
        <begin position="42"/>
        <end position="59"/>
    </location>
</feature>
<dbReference type="OrthoDB" id="9801773at2"/>
<evidence type="ECO:0000259" key="3">
    <source>
        <dbReference type="Pfam" id="PF01370"/>
    </source>
</evidence>
<dbReference type="InterPro" id="IPR010099">
    <property type="entry name" value="SDR39U1"/>
</dbReference>
<name>A0A1M7RAQ3_9BURK</name>
<dbReference type="Pfam" id="PF01370">
    <property type="entry name" value="Epimerase"/>
    <property type="match status" value="1"/>
</dbReference>
<keyword evidence="2" id="KW-1133">Transmembrane helix</keyword>
<sequence length="478" mass="51761">MNTHLLALQLMAAQGCLGAFDTLYHHEFTEALPGRPTAGRELAIHAVRALIYSALFIGLSSWAFHGWWALVLLVVFSAEILLTLWDFVVEDRTRLLPATERVTHTVLAMNGGAFIALLAIGTPAQLAMPTALVWQPHGGLSAFLALCGVGVGLSGLRDAWAARAIGRMATAPVVKFDDIERSFLLTGATGFIGQRLVRALLRDGHRVTVLTRQARQAAWMFDGRVECVTSMEQLPASRRFDAVINLAGARILGWRWTAARRAVLRQSRIGLTRKVVSWIATAEHKPAMLLSASAIGYYGTQPRGDDTVLTEQNGPQPMFMSDLCREWEEAACGAEAHGVAVARMRFGLVLGTQGALPMMLLPIKLGMGGPLGGGTQWLSWIHVDDLIAGVAHLWRTRAAGACNFTAPESLTQAAFSKVAASVLHRPCGLPTPGWPMRLALGEQADLLLEGQRVAPARLLDSGFVFRHPQLRDALQNLG</sequence>
<dbReference type="AlphaFoldDB" id="A0A1M7RAQ3"/>
<keyword evidence="6" id="KW-1185">Reference proteome</keyword>
<evidence type="ECO:0000313" key="6">
    <source>
        <dbReference type="Proteomes" id="UP000184339"/>
    </source>
</evidence>
<dbReference type="Gene3D" id="3.40.50.720">
    <property type="entry name" value="NAD(P)-binding Rossmann-like Domain"/>
    <property type="match status" value="1"/>
</dbReference>
<feature type="transmembrane region" description="Helical" evidence="2">
    <location>
        <begin position="138"/>
        <end position="156"/>
    </location>
</feature>
<evidence type="ECO:0000259" key="4">
    <source>
        <dbReference type="Pfam" id="PF08338"/>
    </source>
</evidence>
<dbReference type="InterPro" id="IPR036291">
    <property type="entry name" value="NAD(P)-bd_dom_sf"/>
</dbReference>
<protein>
    <recommendedName>
        <fullName evidence="7">TIGR01777 family protein</fullName>
    </recommendedName>
</protein>
<dbReference type="Pfam" id="PF08338">
    <property type="entry name" value="DUF1731"/>
    <property type="match status" value="1"/>
</dbReference>
<dbReference type="InterPro" id="IPR001509">
    <property type="entry name" value="Epimerase_deHydtase"/>
</dbReference>
<dbReference type="SUPFAM" id="SSF51735">
    <property type="entry name" value="NAD(P)-binding Rossmann-fold domains"/>
    <property type="match status" value="1"/>
</dbReference>
<feature type="transmembrane region" description="Helical" evidence="2">
    <location>
        <begin position="66"/>
        <end position="85"/>
    </location>
</feature>
<comment type="similarity">
    <text evidence="1">Belongs to the NAD(P)-dependent epimerase/dehydratase family. SDR39U1 subfamily.</text>
</comment>
<feature type="domain" description="DUF1731" evidence="4">
    <location>
        <begin position="431"/>
        <end position="477"/>
    </location>
</feature>
<keyword evidence="2" id="KW-0812">Transmembrane</keyword>
<reference evidence="6" key="1">
    <citation type="submission" date="2016-11" db="EMBL/GenBank/DDBJ databases">
        <authorList>
            <person name="Varghese N."/>
            <person name="Submissions S."/>
        </authorList>
    </citation>
    <scope>NUCLEOTIDE SEQUENCE [LARGE SCALE GENOMIC DNA]</scope>
    <source>
        <strain evidence="6">Sac-22</strain>
    </source>
</reference>
<dbReference type="PANTHER" id="PTHR11092">
    <property type="entry name" value="SUGAR NUCLEOTIDE EPIMERASE RELATED"/>
    <property type="match status" value="1"/>
</dbReference>
<dbReference type="RefSeq" id="WP_072789450.1">
    <property type="nucleotide sequence ID" value="NZ_FRCX01000016.1"/>
</dbReference>
<keyword evidence="2" id="KW-0472">Membrane</keyword>
<evidence type="ECO:0000256" key="1">
    <source>
        <dbReference type="ARBA" id="ARBA00009353"/>
    </source>
</evidence>
<proteinExistence type="inferred from homology"/>
<feature type="transmembrane region" description="Helical" evidence="2">
    <location>
        <begin position="105"/>
        <end position="126"/>
    </location>
</feature>
<organism evidence="5 6">
    <name type="scientific">Duganella sacchari</name>
    <dbReference type="NCBI Taxonomy" id="551987"/>
    <lineage>
        <taxon>Bacteria</taxon>
        <taxon>Pseudomonadati</taxon>
        <taxon>Pseudomonadota</taxon>
        <taxon>Betaproteobacteria</taxon>
        <taxon>Burkholderiales</taxon>
        <taxon>Oxalobacteraceae</taxon>
        <taxon>Telluria group</taxon>
        <taxon>Duganella</taxon>
    </lineage>
</organism>
<evidence type="ECO:0000313" key="5">
    <source>
        <dbReference type="EMBL" id="SHN43343.1"/>
    </source>
</evidence>
<accession>A0A1M7RAQ3</accession>
<gene>
    <name evidence="5" type="ORF">SAMN05192549_11680</name>
</gene>
<dbReference type="STRING" id="551987.SAMN05192549_11680"/>
<dbReference type="EMBL" id="FRCX01000016">
    <property type="protein sequence ID" value="SHN43343.1"/>
    <property type="molecule type" value="Genomic_DNA"/>
</dbReference>
<dbReference type="PANTHER" id="PTHR11092:SF0">
    <property type="entry name" value="EPIMERASE FAMILY PROTEIN SDR39U1"/>
    <property type="match status" value="1"/>
</dbReference>
<evidence type="ECO:0000256" key="2">
    <source>
        <dbReference type="SAM" id="Phobius"/>
    </source>
</evidence>
<dbReference type="Proteomes" id="UP000184339">
    <property type="component" value="Unassembled WGS sequence"/>
</dbReference>
<dbReference type="InterPro" id="IPR013549">
    <property type="entry name" value="DUF1731"/>
</dbReference>
<dbReference type="NCBIfam" id="TIGR01777">
    <property type="entry name" value="yfcH"/>
    <property type="match status" value="1"/>
</dbReference>